<dbReference type="OrthoDB" id="421009at2759"/>
<reference evidence="12" key="1">
    <citation type="submission" date="2016-03" db="EMBL/GenBank/DDBJ databases">
        <authorList>
            <person name="Devillers Hugo."/>
        </authorList>
    </citation>
    <scope>NUCLEOTIDE SEQUENCE [LARGE SCALE GENOMIC DNA]</scope>
</reference>
<dbReference type="GO" id="GO:0000149">
    <property type="term" value="F:SNARE binding"/>
    <property type="evidence" value="ECO:0007669"/>
    <property type="project" value="TreeGrafter"/>
</dbReference>
<keyword evidence="7 9" id="KW-0472">Membrane</keyword>
<accession>A0A1G4IPD6</accession>
<evidence type="ECO:0000256" key="7">
    <source>
        <dbReference type="ARBA" id="ARBA00023136"/>
    </source>
</evidence>
<dbReference type="Proteomes" id="UP000191144">
    <property type="component" value="Chromosome A"/>
</dbReference>
<protein>
    <submittedName>
        <fullName evidence="11">LAME_0A04808g1_1</fullName>
    </submittedName>
</protein>
<keyword evidence="3" id="KW-0813">Transport</keyword>
<evidence type="ECO:0000313" key="12">
    <source>
        <dbReference type="Proteomes" id="UP000191144"/>
    </source>
</evidence>
<sequence length="295" mass="33819">MLNIRDRTTEFQRSVIQHNKRSHDNAKKPTTSVQKSQFQQQASSIAHEIAQTAQLLGKLAQLAKRKPMLNDNPVEIAELTYVIKRKIYAVEQSMMELAKMSGNQNAPSQPIQHTRNVVNLLNTKMKNISGDFKSVLEQRQKLEVANRDRWEQLSSQTQSEQQHVYNNSNPFMSSVLEEESGKAGQLSLPQESQMLMLEEQSSSSTYLQERNRAVETIESTIQEVGNLFQQLAHMVQEQGEVIQRIDANVDDIDLNISGAQRELLKYFDRVSSNRWLAVKIFAVLFVFFLVWVLVN</sequence>
<proteinExistence type="inferred from homology"/>
<dbReference type="InterPro" id="IPR000727">
    <property type="entry name" value="T_SNARE_dom"/>
</dbReference>
<dbReference type="SMART" id="SM00397">
    <property type="entry name" value="t_SNARE"/>
    <property type="match status" value="1"/>
</dbReference>
<evidence type="ECO:0000256" key="9">
    <source>
        <dbReference type="SAM" id="Phobius"/>
    </source>
</evidence>
<comment type="similarity">
    <text evidence="2">Belongs to the syntaxin family.</text>
</comment>
<dbReference type="GO" id="GO:0006886">
    <property type="term" value="P:intracellular protein transport"/>
    <property type="evidence" value="ECO:0007669"/>
    <property type="project" value="InterPro"/>
</dbReference>
<dbReference type="GO" id="GO:0006906">
    <property type="term" value="P:vesicle fusion"/>
    <property type="evidence" value="ECO:0007669"/>
    <property type="project" value="TreeGrafter"/>
</dbReference>
<name>A0A1G4IPD6_9SACH</name>
<evidence type="ECO:0000313" key="11">
    <source>
        <dbReference type="EMBL" id="SCU78533.1"/>
    </source>
</evidence>
<dbReference type="GO" id="GO:0006888">
    <property type="term" value="P:endoplasmic reticulum to Golgi vesicle-mediated transport"/>
    <property type="evidence" value="ECO:0007669"/>
    <property type="project" value="TreeGrafter"/>
</dbReference>
<dbReference type="GO" id="GO:0031201">
    <property type="term" value="C:SNARE complex"/>
    <property type="evidence" value="ECO:0007669"/>
    <property type="project" value="TreeGrafter"/>
</dbReference>
<dbReference type="CDD" id="cd15844">
    <property type="entry name" value="SNARE_syntaxin5"/>
    <property type="match status" value="1"/>
</dbReference>
<comment type="subcellular location">
    <subcellularLocation>
        <location evidence="1">Membrane</location>
        <topology evidence="1">Single-pass type IV membrane protein</topology>
    </subcellularLocation>
</comment>
<dbReference type="EMBL" id="LT598483">
    <property type="protein sequence ID" value="SCU78533.1"/>
    <property type="molecule type" value="Genomic_DNA"/>
</dbReference>
<feature type="transmembrane region" description="Helical" evidence="9">
    <location>
        <begin position="275"/>
        <end position="294"/>
    </location>
</feature>
<feature type="domain" description="T-SNARE coiled-coil homology" evidence="10">
    <location>
        <begin position="204"/>
        <end position="266"/>
    </location>
</feature>
<organism evidence="11 12">
    <name type="scientific">Lachancea meyersii CBS 8951</name>
    <dbReference type="NCBI Taxonomy" id="1266667"/>
    <lineage>
        <taxon>Eukaryota</taxon>
        <taxon>Fungi</taxon>
        <taxon>Dikarya</taxon>
        <taxon>Ascomycota</taxon>
        <taxon>Saccharomycotina</taxon>
        <taxon>Saccharomycetes</taxon>
        <taxon>Saccharomycetales</taxon>
        <taxon>Saccharomycetaceae</taxon>
        <taxon>Lachancea</taxon>
    </lineage>
</organism>
<feature type="compositionally biased region" description="Polar residues" evidence="8">
    <location>
        <begin position="28"/>
        <end position="39"/>
    </location>
</feature>
<dbReference type="InterPro" id="IPR045242">
    <property type="entry name" value="Syntaxin"/>
</dbReference>
<dbReference type="GO" id="GO:0005484">
    <property type="term" value="F:SNAP receptor activity"/>
    <property type="evidence" value="ECO:0007669"/>
    <property type="project" value="InterPro"/>
</dbReference>
<dbReference type="PROSITE" id="PS00914">
    <property type="entry name" value="SYNTAXIN"/>
    <property type="match status" value="1"/>
</dbReference>
<dbReference type="GO" id="GO:0000139">
    <property type="term" value="C:Golgi membrane"/>
    <property type="evidence" value="ECO:0007669"/>
    <property type="project" value="TreeGrafter"/>
</dbReference>
<dbReference type="Gene3D" id="1.20.58.70">
    <property type="match status" value="1"/>
</dbReference>
<evidence type="ECO:0000256" key="4">
    <source>
        <dbReference type="ARBA" id="ARBA00022692"/>
    </source>
</evidence>
<evidence type="ECO:0000256" key="5">
    <source>
        <dbReference type="ARBA" id="ARBA00022989"/>
    </source>
</evidence>
<dbReference type="PANTHER" id="PTHR19957">
    <property type="entry name" value="SYNTAXIN"/>
    <property type="match status" value="1"/>
</dbReference>
<keyword evidence="6" id="KW-0175">Coiled coil</keyword>
<evidence type="ECO:0000256" key="2">
    <source>
        <dbReference type="ARBA" id="ARBA00009063"/>
    </source>
</evidence>
<feature type="compositionally biased region" description="Basic and acidic residues" evidence="8">
    <location>
        <begin position="1"/>
        <end position="10"/>
    </location>
</feature>
<gene>
    <name evidence="11" type="ORF">LAME_0A04808G</name>
</gene>
<dbReference type="SUPFAM" id="SSF47661">
    <property type="entry name" value="t-snare proteins"/>
    <property type="match status" value="1"/>
</dbReference>
<dbReference type="AlphaFoldDB" id="A0A1G4IPD6"/>
<keyword evidence="12" id="KW-1185">Reference proteome</keyword>
<evidence type="ECO:0000256" key="1">
    <source>
        <dbReference type="ARBA" id="ARBA00004211"/>
    </source>
</evidence>
<evidence type="ECO:0000256" key="6">
    <source>
        <dbReference type="ARBA" id="ARBA00023054"/>
    </source>
</evidence>
<dbReference type="GO" id="GO:0048278">
    <property type="term" value="P:vesicle docking"/>
    <property type="evidence" value="ECO:0007669"/>
    <property type="project" value="TreeGrafter"/>
</dbReference>
<evidence type="ECO:0000259" key="10">
    <source>
        <dbReference type="PROSITE" id="PS50192"/>
    </source>
</evidence>
<keyword evidence="4 9" id="KW-0812">Transmembrane</keyword>
<evidence type="ECO:0000256" key="3">
    <source>
        <dbReference type="ARBA" id="ARBA00022448"/>
    </source>
</evidence>
<dbReference type="PROSITE" id="PS50192">
    <property type="entry name" value="T_SNARE"/>
    <property type="match status" value="1"/>
</dbReference>
<evidence type="ECO:0000256" key="8">
    <source>
        <dbReference type="SAM" id="MobiDB-lite"/>
    </source>
</evidence>
<dbReference type="FunFam" id="1.20.58.70:FF:000023">
    <property type="entry name" value="t-SNARE syntaxin"/>
    <property type="match status" value="1"/>
</dbReference>
<dbReference type="InterPro" id="IPR006012">
    <property type="entry name" value="Syntaxin/epimorphin_CS"/>
</dbReference>
<dbReference type="Pfam" id="PF05739">
    <property type="entry name" value="SNARE"/>
    <property type="match status" value="1"/>
</dbReference>
<dbReference type="InterPro" id="IPR010989">
    <property type="entry name" value="SNARE"/>
</dbReference>
<keyword evidence="5 9" id="KW-1133">Transmembrane helix</keyword>
<dbReference type="PANTHER" id="PTHR19957:SF3">
    <property type="entry name" value="SYNTAXIN-5"/>
    <property type="match status" value="1"/>
</dbReference>
<feature type="region of interest" description="Disordered" evidence="8">
    <location>
        <begin position="1"/>
        <end position="39"/>
    </location>
</feature>